<comment type="subcellular location">
    <subcellularLocation>
        <location evidence="1">Plastid</location>
        <location evidence="1">Chloroplast membrane</location>
        <topology evidence="1">Multi-pass membrane protein</topology>
    </subcellularLocation>
</comment>
<evidence type="ECO:0000256" key="3">
    <source>
        <dbReference type="ARBA" id="ARBA00022746"/>
    </source>
</evidence>
<dbReference type="AlphaFoldDB" id="A0AAQ3KDJ8"/>
<evidence type="ECO:0000256" key="6">
    <source>
        <dbReference type="SAM" id="Phobius"/>
    </source>
</evidence>
<dbReference type="GO" id="GO:0031969">
    <property type="term" value="C:chloroplast membrane"/>
    <property type="evidence" value="ECO:0007669"/>
    <property type="project" value="UniProtKB-SubCell"/>
</dbReference>
<keyword evidence="6" id="KW-0812">Transmembrane</keyword>
<name>A0AAQ3KDJ8_9LILI</name>
<keyword evidence="6" id="KW-0472">Membrane</keyword>
<keyword evidence="4" id="KW-0560">Oxidoreductase</keyword>
<accession>A0AAQ3KDJ8</accession>
<dbReference type="GO" id="GO:0016119">
    <property type="term" value="P:carotene metabolic process"/>
    <property type="evidence" value="ECO:0007669"/>
    <property type="project" value="TreeGrafter"/>
</dbReference>
<feature type="transmembrane region" description="Helical" evidence="6">
    <location>
        <begin position="97"/>
        <end position="116"/>
    </location>
</feature>
<evidence type="ECO:0000256" key="4">
    <source>
        <dbReference type="ARBA" id="ARBA00023002"/>
    </source>
</evidence>
<dbReference type="GO" id="GO:0010291">
    <property type="term" value="F:beta-carotene 3-hydroxylase activity"/>
    <property type="evidence" value="ECO:0007669"/>
    <property type="project" value="UniProtKB-EC"/>
</dbReference>
<keyword evidence="6" id="KW-1133">Transmembrane helix</keyword>
<reference evidence="7 8" key="1">
    <citation type="submission" date="2023-10" db="EMBL/GenBank/DDBJ databases">
        <title>Chromosome-scale genome assembly provides insights into flower coloration mechanisms of Canna indica.</title>
        <authorList>
            <person name="Li C."/>
        </authorList>
    </citation>
    <scope>NUCLEOTIDE SEQUENCE [LARGE SCALE GENOMIC DNA]</scope>
    <source>
        <tissue evidence="7">Flower</tissue>
    </source>
</reference>
<sequence>MRKESEQRTYLIAAVMSSIGITSMAIASIYYRFSWQMERLGGLSYFTGIENKDERVLVPDLGSLSSIHDREDKWITVRSIARILGIHNLGKSMNKAIILHGMNNIHFILWGIPLVFRLSGYLQQMLADKVLFHSSWFPSL</sequence>
<proteinExistence type="inferred from homology"/>
<keyword evidence="3" id="KW-0125">Carotenoid biosynthesis</keyword>
<gene>
    <name evidence="7" type="ORF">Cni_G14149</name>
</gene>
<dbReference type="PANTHER" id="PTHR31899:SF9">
    <property type="entry name" value="BETA-CAROTENE 3-HYDROXYLASE 1, CHLOROPLASTIC"/>
    <property type="match status" value="1"/>
</dbReference>
<dbReference type="PANTHER" id="PTHR31899">
    <property type="entry name" value="BETA-CAROTENE 3-HYDROXYLASE 1, CHLOROPLASTIC"/>
    <property type="match status" value="1"/>
</dbReference>
<feature type="transmembrane region" description="Helical" evidence="6">
    <location>
        <begin position="12"/>
        <end position="33"/>
    </location>
</feature>
<evidence type="ECO:0000313" key="8">
    <source>
        <dbReference type="Proteomes" id="UP001327560"/>
    </source>
</evidence>
<protein>
    <recommendedName>
        <fullName evidence="5">beta-carotene 3-hydroxylase</fullName>
        <ecNumber evidence="5">1.14.15.24</ecNumber>
    </recommendedName>
</protein>
<dbReference type="EC" id="1.14.15.24" evidence="5"/>
<evidence type="ECO:0000256" key="1">
    <source>
        <dbReference type="ARBA" id="ARBA00004508"/>
    </source>
</evidence>
<evidence type="ECO:0000256" key="2">
    <source>
        <dbReference type="ARBA" id="ARBA00009324"/>
    </source>
</evidence>
<comment type="similarity">
    <text evidence="2">Belongs to the sterol desaturase family.</text>
</comment>
<evidence type="ECO:0000313" key="7">
    <source>
        <dbReference type="EMBL" id="WOL05420.1"/>
    </source>
</evidence>
<organism evidence="7 8">
    <name type="scientific">Canna indica</name>
    <name type="common">Indian-shot</name>
    <dbReference type="NCBI Taxonomy" id="4628"/>
    <lineage>
        <taxon>Eukaryota</taxon>
        <taxon>Viridiplantae</taxon>
        <taxon>Streptophyta</taxon>
        <taxon>Embryophyta</taxon>
        <taxon>Tracheophyta</taxon>
        <taxon>Spermatophyta</taxon>
        <taxon>Magnoliopsida</taxon>
        <taxon>Liliopsida</taxon>
        <taxon>Zingiberales</taxon>
        <taxon>Cannaceae</taxon>
        <taxon>Canna</taxon>
    </lineage>
</organism>
<dbReference type="InterPro" id="IPR045019">
    <property type="entry name" value="BETA-OHASE-like"/>
</dbReference>
<evidence type="ECO:0000256" key="5">
    <source>
        <dbReference type="ARBA" id="ARBA00026097"/>
    </source>
</evidence>
<dbReference type="EMBL" id="CP136893">
    <property type="protein sequence ID" value="WOL05420.1"/>
    <property type="molecule type" value="Genomic_DNA"/>
</dbReference>
<keyword evidence="8" id="KW-1185">Reference proteome</keyword>
<dbReference type="Proteomes" id="UP001327560">
    <property type="component" value="Chromosome 4"/>
</dbReference>
<dbReference type="GO" id="GO:0016123">
    <property type="term" value="P:xanthophyll biosynthetic process"/>
    <property type="evidence" value="ECO:0007669"/>
    <property type="project" value="TreeGrafter"/>
</dbReference>